<gene>
    <name evidence="4" type="ORF">TBH_C0179</name>
</gene>
<feature type="transmembrane region" description="Helical" evidence="2">
    <location>
        <begin position="162"/>
        <end position="180"/>
    </location>
</feature>
<dbReference type="EMBL" id="AP012273">
    <property type="protein sequence ID" value="BAO43127.1"/>
    <property type="molecule type" value="Genomic_DNA"/>
</dbReference>
<accession>A0A7U6GGB1</accession>
<evidence type="ECO:0000256" key="2">
    <source>
        <dbReference type="SAM" id="Phobius"/>
    </source>
</evidence>
<dbReference type="RefSeq" id="WP_041064426.1">
    <property type="nucleotide sequence ID" value="NZ_AP012273.1"/>
</dbReference>
<dbReference type="AlphaFoldDB" id="A0A7U6GGB1"/>
<dbReference type="InterPro" id="IPR013517">
    <property type="entry name" value="FG-GAP"/>
</dbReference>
<name>A0A7U6GGB1_9GAMM</name>
<feature type="transmembrane region" description="Helical" evidence="2">
    <location>
        <begin position="109"/>
        <end position="128"/>
    </location>
</feature>
<evidence type="ECO:0000313" key="4">
    <source>
        <dbReference type="EMBL" id="BAO43127.1"/>
    </source>
</evidence>
<dbReference type="InterPro" id="IPR011519">
    <property type="entry name" value="UnbV_ASPIC"/>
</dbReference>
<feature type="transmembrane region" description="Helical" evidence="2">
    <location>
        <begin position="192"/>
        <end position="209"/>
    </location>
</feature>
<feature type="transmembrane region" description="Helical" evidence="2">
    <location>
        <begin position="12"/>
        <end position="33"/>
    </location>
</feature>
<feature type="transmembrane region" description="Helical" evidence="2">
    <location>
        <begin position="134"/>
        <end position="155"/>
    </location>
</feature>
<protein>
    <recommendedName>
        <fullName evidence="3">ASPIC/UnbV domain-containing protein</fullName>
    </recommendedName>
</protein>
<dbReference type="OrthoDB" id="100785at2"/>
<evidence type="ECO:0000259" key="3">
    <source>
        <dbReference type="Pfam" id="PF07593"/>
    </source>
</evidence>
<dbReference type="SUPFAM" id="SSF69318">
    <property type="entry name" value="Integrin alpha N-terminal domain"/>
    <property type="match status" value="1"/>
</dbReference>
<dbReference type="Gene3D" id="2.130.10.130">
    <property type="entry name" value="Integrin alpha, N-terminal"/>
    <property type="match status" value="2"/>
</dbReference>
<feature type="transmembrane region" description="Helical" evidence="2">
    <location>
        <begin position="39"/>
        <end position="55"/>
    </location>
</feature>
<feature type="transmembrane region" description="Helical" evidence="2">
    <location>
        <begin position="287"/>
        <end position="306"/>
    </location>
</feature>
<proteinExistence type="predicted"/>
<dbReference type="Pfam" id="PF07593">
    <property type="entry name" value="UnbV_ASPIC"/>
    <property type="match status" value="1"/>
</dbReference>
<keyword evidence="1" id="KW-0732">Signal</keyword>
<keyword evidence="5" id="KW-1185">Reference proteome</keyword>
<reference evidence="4 5" key="1">
    <citation type="journal article" date="2014" name="PLoS ONE">
        <title>Physiological and genomic features of a novel sulfur-oxidizing gammaproteobacterium belonging to a previously uncultivated symbiotic lineage isolated from a hydrothermal vent.</title>
        <authorList>
            <person name="Nunoura T."/>
            <person name="Takaki Y."/>
            <person name="Kazama H."/>
            <person name="Kakuta J."/>
            <person name="Shimamura S."/>
            <person name="Makita H."/>
            <person name="Hirai M."/>
            <person name="Miyazaki M."/>
            <person name="Takai K."/>
        </authorList>
    </citation>
    <scope>NUCLEOTIDE SEQUENCE [LARGE SCALE GENOMIC DNA]</scope>
    <source>
        <strain evidence="4 5">Hiromi1</strain>
    </source>
</reference>
<feature type="transmembrane region" description="Helical" evidence="2">
    <location>
        <begin position="244"/>
        <end position="262"/>
    </location>
</feature>
<dbReference type="InterPro" id="IPR027039">
    <property type="entry name" value="Crtac1"/>
</dbReference>
<sequence>MNWLRLPSWKDPRLPVALLQAIYLWLGITVLGFNRTPGELVVVIVSACVLDLVLHRLIRGRWLFPFSALITGLSLSLLVNYAHGLWLPLVPVFLAIASKYVFAIDGRHVYNPSLFGIVASLLLANDMISVSPAYQWNGIPALGVFIATAAILLFGLRIQRSLLVVSFLGFFLLALGLRAWIMRHHIPPETLILGTLSAPAFYLFTFFMITDPATSPDSPRGQVLMAFFIVVVDFFLHIRETLSTLFYAAFAWYSLYGLWRLWRSCSAGGVSPVAAFRGCHIHWRERWRTLLVVSVLAGAAWGAWRWEWMPIRPVKPDFVLVEIPAEQAGISTHPGDVLDQVDPRLRHVAKWLLSVGDAVAVADFDNDGLQDVFITYPLKAAEDRAALYRNLGGFRFQRVPLPMLDDYVHHPEQQGLPSGALWFDQDNDGDQDLLILSGYGYPRLLANRLKETGRAGFEDVTPGQPLHEFTVSLTANVLDMDRDGWLDLYLGNAMPPYLSGYDRPTPFTIFHLPPPEYEGDRRALNVMHRSWHNADNGGRDLFFFNHKGRFEKADVDALGLGETRWTLDIGTGDLNGDGWTDLYVANDFGPDSLYINRRGKTFEAIRGVLRNTLGRDTYKGMNASLGDIDGNGFDDIYVSNVHEPLQAEGSLLWMNNGRVDTEGADAFTDEATRRNALNPRRFGWGGAMGDMDRDGRLDILHANGMVDDAYDRRYPSCEDYWYWNARIALTGPDIHGYADSWADLRGRCIFPYEKNRVMLNQGQFFVDVADQVGWTQKDNARGIALVDLDNDGDLDVLMSHQFLPLGIFRNDSRKKNWIGLALEGNGVGCNRDAIGSRVTITYGSPPRRQVREVHASNGLSAQGDRRLLFGLGDASYEDDVAVEVRWCGGSRAGYELAPGRYHLLEETVGEPLVDSAAR</sequence>
<dbReference type="InterPro" id="IPR028994">
    <property type="entry name" value="Integrin_alpha_N"/>
</dbReference>
<keyword evidence="2" id="KW-0812">Transmembrane</keyword>
<organism evidence="4 5">
    <name type="scientific">Thiolapillus brandeum</name>
    <dbReference type="NCBI Taxonomy" id="1076588"/>
    <lineage>
        <taxon>Bacteria</taxon>
        <taxon>Pseudomonadati</taxon>
        <taxon>Pseudomonadota</taxon>
        <taxon>Gammaproteobacteria</taxon>
        <taxon>Chromatiales</taxon>
        <taxon>Sedimenticolaceae</taxon>
        <taxon>Thiolapillus</taxon>
    </lineage>
</organism>
<feature type="transmembrane region" description="Helical" evidence="2">
    <location>
        <begin position="221"/>
        <end position="238"/>
    </location>
</feature>
<evidence type="ECO:0000256" key="1">
    <source>
        <dbReference type="ARBA" id="ARBA00022729"/>
    </source>
</evidence>
<keyword evidence="2" id="KW-0472">Membrane</keyword>
<feature type="domain" description="ASPIC/UnbV" evidence="3">
    <location>
        <begin position="833"/>
        <end position="890"/>
    </location>
</feature>
<dbReference type="KEGG" id="tbn:TBH_C0179"/>
<dbReference type="PANTHER" id="PTHR16026">
    <property type="entry name" value="CARTILAGE ACIDIC PROTEIN 1"/>
    <property type="match status" value="1"/>
</dbReference>
<evidence type="ECO:0000313" key="5">
    <source>
        <dbReference type="Proteomes" id="UP000031631"/>
    </source>
</evidence>
<keyword evidence="2" id="KW-1133">Transmembrane helix</keyword>
<dbReference type="Proteomes" id="UP000031631">
    <property type="component" value="Chromosome"/>
</dbReference>
<dbReference type="PANTHER" id="PTHR16026:SF0">
    <property type="entry name" value="CARTILAGE ACIDIC PROTEIN 1"/>
    <property type="match status" value="1"/>
</dbReference>
<dbReference type="Pfam" id="PF13517">
    <property type="entry name" value="FG-GAP_3"/>
    <property type="match status" value="2"/>
</dbReference>
<feature type="transmembrane region" description="Helical" evidence="2">
    <location>
        <begin position="85"/>
        <end position="102"/>
    </location>
</feature>